<dbReference type="PANTHER" id="PTHR40076:SF1">
    <property type="entry name" value="MEMBRANE PROTEIN"/>
    <property type="match status" value="1"/>
</dbReference>
<feature type="transmembrane region" description="Helical" evidence="1">
    <location>
        <begin position="209"/>
        <end position="228"/>
    </location>
</feature>
<feature type="transmembrane region" description="Helical" evidence="1">
    <location>
        <begin position="74"/>
        <end position="95"/>
    </location>
</feature>
<keyword evidence="1" id="KW-0472">Membrane</keyword>
<name>A0A4R6Q6K6_9FIRM</name>
<dbReference type="AlphaFoldDB" id="A0A4R6Q6K6"/>
<evidence type="ECO:0000256" key="1">
    <source>
        <dbReference type="SAM" id="Phobius"/>
    </source>
</evidence>
<accession>A0A4R6Q6K6</accession>
<reference evidence="2 3" key="1">
    <citation type="submission" date="2019-03" db="EMBL/GenBank/DDBJ databases">
        <title>Genomic Encyclopedia of Type Strains, Phase IV (KMG-IV): sequencing the most valuable type-strain genomes for metagenomic binning, comparative biology and taxonomic classification.</title>
        <authorList>
            <person name="Goeker M."/>
        </authorList>
    </citation>
    <scope>NUCLEOTIDE SEQUENCE [LARGE SCALE GENOMIC DNA]</scope>
    <source>
        <strain evidence="2 3">DSM 28287</strain>
    </source>
</reference>
<dbReference type="EMBL" id="SNXO01000008">
    <property type="protein sequence ID" value="TDP58098.1"/>
    <property type="molecule type" value="Genomic_DNA"/>
</dbReference>
<proteinExistence type="predicted"/>
<evidence type="ECO:0000313" key="3">
    <source>
        <dbReference type="Proteomes" id="UP000295500"/>
    </source>
</evidence>
<sequence length="272" mass="30510">MDRIIVNEESRVMRAIARKALTNNWIPVALGVFLYDVMIGIIPDFMNNFISIGTISQYNEVVGQNVKVSYLAGFYQMFFTGVFAVGMCSFLIAFFRKKDINPGYVFNGFEYYFKCFGLSVMVALFTFFWSLLLIVPGIIAAFRYSQAFYILADDSSKGIMQCIAESKYMMYGNKAKLFCLDISYIGWMILGAIPLGLVSNKDIISSDVISFALSVIATAFYCVAVAYLKTGQTVMYDMMTGNLKSKPTFNEADHYFVSGSDENKDNSGQGQF</sequence>
<keyword evidence="1" id="KW-1133">Transmembrane helix</keyword>
<gene>
    <name evidence="2" type="ORF">EV211_10844</name>
</gene>
<dbReference type="PANTHER" id="PTHR40076">
    <property type="entry name" value="MEMBRANE PROTEIN-RELATED"/>
    <property type="match status" value="1"/>
</dbReference>
<protein>
    <submittedName>
        <fullName evidence="2">Putative membrane protein</fullName>
    </submittedName>
</protein>
<comment type="caution">
    <text evidence="2">The sequence shown here is derived from an EMBL/GenBank/DDBJ whole genome shotgun (WGS) entry which is preliminary data.</text>
</comment>
<dbReference type="OrthoDB" id="9784844at2"/>
<keyword evidence="3" id="KW-1185">Reference proteome</keyword>
<dbReference type="InterPro" id="IPR010380">
    <property type="entry name" value="DUF975"/>
</dbReference>
<keyword evidence="1" id="KW-0812">Transmembrane</keyword>
<feature type="transmembrane region" description="Helical" evidence="1">
    <location>
        <begin position="175"/>
        <end position="197"/>
    </location>
</feature>
<feature type="transmembrane region" description="Helical" evidence="1">
    <location>
        <begin position="116"/>
        <end position="142"/>
    </location>
</feature>
<organism evidence="2 3">
    <name type="scientific">Aminicella lysinilytica</name>
    <dbReference type="NCBI Taxonomy" id="433323"/>
    <lineage>
        <taxon>Bacteria</taxon>
        <taxon>Bacillati</taxon>
        <taxon>Bacillota</taxon>
        <taxon>Clostridia</taxon>
        <taxon>Peptostreptococcales</taxon>
        <taxon>Anaerovoracaceae</taxon>
        <taxon>Aminicella</taxon>
    </lineage>
</organism>
<dbReference type="Pfam" id="PF06161">
    <property type="entry name" value="DUF975"/>
    <property type="match status" value="1"/>
</dbReference>
<dbReference type="Proteomes" id="UP000295500">
    <property type="component" value="Unassembled WGS sequence"/>
</dbReference>
<feature type="transmembrane region" description="Helical" evidence="1">
    <location>
        <begin position="21"/>
        <end position="42"/>
    </location>
</feature>
<evidence type="ECO:0000313" key="2">
    <source>
        <dbReference type="EMBL" id="TDP58098.1"/>
    </source>
</evidence>
<dbReference type="RefSeq" id="WP_133528027.1">
    <property type="nucleotide sequence ID" value="NZ_CALCQM010000047.1"/>
</dbReference>